<protein>
    <recommendedName>
        <fullName evidence="9">Acyl-CoA dehydrogenase</fullName>
    </recommendedName>
</protein>
<dbReference type="EMBL" id="BJYG01000021">
    <property type="protein sequence ID" value="GEN63510.1"/>
    <property type="molecule type" value="Genomic_DNA"/>
</dbReference>
<keyword evidence="1" id="KW-0285">Flavoprotein</keyword>
<comment type="similarity">
    <text evidence="3">Belongs to the HpaH/HsaA monooxygenase family.</text>
</comment>
<sequence>MGSDVEKRFQEVFQRIEEGAVERERSRTLAFEPVKWLRETGFLKLRVPQEQGGAGLSIPETVSLLVSLAAADSNIPQIIRAHFAFVEEERQRVRKSDDPLSASWLERIAEGALFGAAMAELSASTSTETNLTRTDGGWSLNGRKYYSTGSLYADWIAVIAMDGDDRVRVAVPVNASGVTRIDDWDGFGQRLTGSGTTVFEDVPVQEWQIYHRNTGDDFPINRFLLAYYQTFHLATLAGIARAILRDTVDFVQPRSRTFGVPGKTSPRHDPLVQGIVGRLSSLAFASEALVGRVAQTLDRAAALREAGEDDEELSFQAELEAYHAQQVLLPLVLEAATSLFEVGGASATSEKLKLDRHWRNARVLASHNPAVQRARELGDWRLNGVQPGEVWRQGVIREREVNMILKQQTKSS</sequence>
<dbReference type="PANTHER" id="PTHR48083:SF19">
    <property type="entry name" value="FLAVIN-DEPENDENT MONOOXYGENASE, OXYGENASE SUBUNIT HSAA"/>
    <property type="match status" value="1"/>
</dbReference>
<dbReference type="GO" id="GO:0033539">
    <property type="term" value="P:fatty acid beta-oxidation using acyl-CoA dehydrogenase"/>
    <property type="evidence" value="ECO:0007669"/>
    <property type="project" value="TreeGrafter"/>
</dbReference>
<dbReference type="InterPro" id="IPR006091">
    <property type="entry name" value="Acyl-CoA_Oxase/DH_mid-dom"/>
</dbReference>
<keyword evidence="8" id="KW-1185">Reference proteome</keyword>
<dbReference type="Pfam" id="PF02770">
    <property type="entry name" value="Acyl-CoA_dh_M"/>
    <property type="match status" value="1"/>
</dbReference>
<dbReference type="Proteomes" id="UP000321746">
    <property type="component" value="Unassembled WGS sequence"/>
</dbReference>
<dbReference type="InterPro" id="IPR037069">
    <property type="entry name" value="AcylCoA_DH/ox_N_sf"/>
</dbReference>
<name>A0A511XKP2_9PROT</name>
<dbReference type="Pfam" id="PF02771">
    <property type="entry name" value="Acyl-CoA_dh_N"/>
    <property type="match status" value="1"/>
</dbReference>
<proteinExistence type="inferred from homology"/>
<feature type="domain" description="Acyl-CoA dehydrogenase C-terminal" evidence="6">
    <location>
        <begin position="234"/>
        <end position="368"/>
    </location>
</feature>
<dbReference type="SUPFAM" id="SSF47203">
    <property type="entry name" value="Acyl-CoA dehydrogenase C-terminal domain-like"/>
    <property type="match status" value="1"/>
</dbReference>
<dbReference type="InterPro" id="IPR013786">
    <property type="entry name" value="AcylCoA_DH/ox_N"/>
</dbReference>
<dbReference type="Gene3D" id="1.10.540.10">
    <property type="entry name" value="Acyl-CoA dehydrogenase/oxidase, N-terminal domain"/>
    <property type="match status" value="1"/>
</dbReference>
<dbReference type="Gene3D" id="1.20.140.10">
    <property type="entry name" value="Butyryl-CoA Dehydrogenase, subunit A, domain 3"/>
    <property type="match status" value="1"/>
</dbReference>
<evidence type="ECO:0000259" key="5">
    <source>
        <dbReference type="Pfam" id="PF02771"/>
    </source>
</evidence>
<evidence type="ECO:0008006" key="9">
    <source>
        <dbReference type="Google" id="ProtNLM"/>
    </source>
</evidence>
<dbReference type="AlphaFoldDB" id="A0A511XKP2"/>
<feature type="domain" description="Acyl-CoA oxidase/dehydrogenase middle" evidence="4">
    <location>
        <begin position="124"/>
        <end position="202"/>
    </location>
</feature>
<organism evidence="7 8">
    <name type="scientific">Acetobacter oeni</name>
    <dbReference type="NCBI Taxonomy" id="304077"/>
    <lineage>
        <taxon>Bacteria</taxon>
        <taxon>Pseudomonadati</taxon>
        <taxon>Pseudomonadota</taxon>
        <taxon>Alphaproteobacteria</taxon>
        <taxon>Acetobacterales</taxon>
        <taxon>Acetobacteraceae</taxon>
        <taxon>Acetobacter</taxon>
    </lineage>
</organism>
<dbReference type="GO" id="GO:0016712">
    <property type="term" value="F:oxidoreductase activity, acting on paired donors, with incorporation or reduction of molecular oxygen, reduced flavin or flavoprotein as one donor, and incorporation of one atom of oxygen"/>
    <property type="evidence" value="ECO:0007669"/>
    <property type="project" value="TreeGrafter"/>
</dbReference>
<dbReference type="InterPro" id="IPR009100">
    <property type="entry name" value="AcylCoA_DH/oxidase_NM_dom_sf"/>
</dbReference>
<dbReference type="PANTHER" id="PTHR48083">
    <property type="entry name" value="MEDIUM-CHAIN SPECIFIC ACYL-COA DEHYDROGENASE, MITOCHONDRIAL-RELATED"/>
    <property type="match status" value="1"/>
</dbReference>
<dbReference type="GO" id="GO:0005737">
    <property type="term" value="C:cytoplasm"/>
    <property type="evidence" value="ECO:0007669"/>
    <property type="project" value="TreeGrafter"/>
</dbReference>
<dbReference type="SUPFAM" id="SSF56645">
    <property type="entry name" value="Acyl-CoA dehydrogenase NM domain-like"/>
    <property type="match status" value="1"/>
</dbReference>
<evidence type="ECO:0000256" key="1">
    <source>
        <dbReference type="ARBA" id="ARBA00022630"/>
    </source>
</evidence>
<comment type="caution">
    <text evidence="7">The sequence shown here is derived from an EMBL/GenBank/DDBJ whole genome shotgun (WGS) entry which is preliminary data.</text>
</comment>
<evidence type="ECO:0000256" key="3">
    <source>
        <dbReference type="ARBA" id="ARBA00049661"/>
    </source>
</evidence>
<dbReference type="InterPro" id="IPR036250">
    <property type="entry name" value="AcylCo_DH-like_C"/>
</dbReference>
<evidence type="ECO:0000313" key="8">
    <source>
        <dbReference type="Proteomes" id="UP000321746"/>
    </source>
</evidence>
<evidence type="ECO:0000259" key="6">
    <source>
        <dbReference type="Pfam" id="PF08028"/>
    </source>
</evidence>
<reference evidence="7 8" key="1">
    <citation type="submission" date="2019-07" db="EMBL/GenBank/DDBJ databases">
        <title>Whole genome shotgun sequence of Acetobacter oeni NBRC 105207.</title>
        <authorList>
            <person name="Hosoyama A."/>
            <person name="Uohara A."/>
            <person name="Ohji S."/>
            <person name="Ichikawa N."/>
        </authorList>
    </citation>
    <scope>NUCLEOTIDE SEQUENCE [LARGE SCALE GENOMIC DNA]</scope>
    <source>
        <strain evidence="7 8">NBRC 105207</strain>
    </source>
</reference>
<evidence type="ECO:0000256" key="2">
    <source>
        <dbReference type="ARBA" id="ARBA00023002"/>
    </source>
</evidence>
<keyword evidence="2" id="KW-0560">Oxidoreductase</keyword>
<gene>
    <name evidence="7" type="ORF">AOE01nite_17340</name>
</gene>
<dbReference type="Pfam" id="PF08028">
    <property type="entry name" value="Acyl-CoA_dh_2"/>
    <property type="match status" value="1"/>
</dbReference>
<dbReference type="InterPro" id="IPR050741">
    <property type="entry name" value="Acyl-CoA_dehydrogenase"/>
</dbReference>
<dbReference type="InterPro" id="IPR013107">
    <property type="entry name" value="Acyl-CoA_DH_C"/>
</dbReference>
<dbReference type="Gene3D" id="2.40.110.10">
    <property type="entry name" value="Butyryl-CoA Dehydrogenase, subunit A, domain 2"/>
    <property type="match status" value="1"/>
</dbReference>
<dbReference type="InterPro" id="IPR046373">
    <property type="entry name" value="Acyl-CoA_Oxase/DH_mid-dom_sf"/>
</dbReference>
<dbReference type="GO" id="GO:0003995">
    <property type="term" value="F:acyl-CoA dehydrogenase activity"/>
    <property type="evidence" value="ECO:0007669"/>
    <property type="project" value="TreeGrafter"/>
</dbReference>
<accession>A0A511XKP2</accession>
<evidence type="ECO:0000313" key="7">
    <source>
        <dbReference type="EMBL" id="GEN63510.1"/>
    </source>
</evidence>
<dbReference type="PIRSF" id="PIRSF016578">
    <property type="entry name" value="HsaA"/>
    <property type="match status" value="1"/>
</dbReference>
<dbReference type="GO" id="GO:0050660">
    <property type="term" value="F:flavin adenine dinucleotide binding"/>
    <property type="evidence" value="ECO:0007669"/>
    <property type="project" value="InterPro"/>
</dbReference>
<evidence type="ECO:0000259" key="4">
    <source>
        <dbReference type="Pfam" id="PF02770"/>
    </source>
</evidence>
<feature type="domain" description="Acyl-CoA dehydrogenase/oxidase N-terminal" evidence="5">
    <location>
        <begin position="15"/>
        <end position="111"/>
    </location>
</feature>